<dbReference type="NCBIfam" id="NF040785">
    <property type="entry name" value="CD3324_fam"/>
    <property type="match status" value="1"/>
</dbReference>
<comment type="caution">
    <text evidence="1">The sequence shown here is derived from an EMBL/GenBank/DDBJ whole genome shotgun (WGS) entry which is preliminary data.</text>
</comment>
<name>A0A9X2DQW5_9BACI</name>
<organism evidence="1 2">
    <name type="scientific">Halalkalibacter oceani</name>
    <dbReference type="NCBI Taxonomy" id="1653776"/>
    <lineage>
        <taxon>Bacteria</taxon>
        <taxon>Bacillati</taxon>
        <taxon>Bacillota</taxon>
        <taxon>Bacilli</taxon>
        <taxon>Bacillales</taxon>
        <taxon>Bacillaceae</taxon>
        <taxon>Halalkalibacter</taxon>
    </lineage>
</organism>
<evidence type="ECO:0000313" key="2">
    <source>
        <dbReference type="Proteomes" id="UP001139179"/>
    </source>
</evidence>
<dbReference type="InterPro" id="IPR009057">
    <property type="entry name" value="Homeodomain-like_sf"/>
</dbReference>
<dbReference type="Proteomes" id="UP001139179">
    <property type="component" value="Unassembled WGS sequence"/>
</dbReference>
<accession>A0A9X2DQW5</accession>
<sequence length="89" mass="10291">MKYVKASHVLPEKLIKEIQKYVQGDMIYIPKPAASRERWGSQSGERKRIDRRNDAIRQSYADGRSVAELAARHCLSVDTIKKIIYSKRS</sequence>
<dbReference type="PANTHER" id="PTHR37812">
    <property type="entry name" value="MU-LIKE PROPHAGE FLUMU PROTEIN C"/>
    <property type="match status" value="1"/>
</dbReference>
<dbReference type="Gene3D" id="1.10.10.60">
    <property type="entry name" value="Homeodomain-like"/>
    <property type="match status" value="1"/>
</dbReference>
<dbReference type="InterPro" id="IPR052411">
    <property type="entry name" value="c-mor_Regulatory_Protein"/>
</dbReference>
<dbReference type="PANTHER" id="PTHR37812:SF1">
    <property type="entry name" value="MU-LIKE PROPHAGE FLUMU PROTEIN C"/>
    <property type="match status" value="1"/>
</dbReference>
<dbReference type="InterPro" id="IPR049739">
    <property type="entry name" value="YraL-like"/>
</dbReference>
<dbReference type="SUPFAM" id="SSF46689">
    <property type="entry name" value="Homeodomain-like"/>
    <property type="match status" value="1"/>
</dbReference>
<protein>
    <submittedName>
        <fullName evidence="1">CD3324 family protein</fullName>
    </submittedName>
</protein>
<gene>
    <name evidence="1" type="ORF">M3202_11825</name>
</gene>
<evidence type="ECO:0000313" key="1">
    <source>
        <dbReference type="EMBL" id="MCM3714767.1"/>
    </source>
</evidence>
<keyword evidence="2" id="KW-1185">Reference proteome</keyword>
<dbReference type="AlphaFoldDB" id="A0A9X2DQW5"/>
<dbReference type="RefSeq" id="WP_251223531.1">
    <property type="nucleotide sequence ID" value="NZ_JAMBOL010000009.1"/>
</dbReference>
<proteinExistence type="predicted"/>
<reference evidence="1" key="1">
    <citation type="submission" date="2022-05" db="EMBL/GenBank/DDBJ databases">
        <title>Comparative Genomics of Spacecraft Associated Microbes.</title>
        <authorList>
            <person name="Tran M.T."/>
            <person name="Wright A."/>
            <person name="Seuylemezian A."/>
            <person name="Eisen J."/>
            <person name="Coil D."/>
        </authorList>
    </citation>
    <scope>NUCLEOTIDE SEQUENCE</scope>
    <source>
        <strain evidence="1">214.1.1</strain>
    </source>
</reference>
<dbReference type="EMBL" id="JAMBOL010000009">
    <property type="protein sequence ID" value="MCM3714767.1"/>
    <property type="molecule type" value="Genomic_DNA"/>
</dbReference>